<evidence type="ECO:0000313" key="1">
    <source>
        <dbReference type="EMBL" id="KAJ3052536.1"/>
    </source>
</evidence>
<protein>
    <submittedName>
        <fullName evidence="1">Uncharacterized protein</fullName>
    </submittedName>
</protein>
<keyword evidence="2" id="KW-1185">Reference proteome</keyword>
<gene>
    <name evidence="1" type="ORF">HK097_006102</name>
</gene>
<sequence>MTAQRVAADNVPFGMCTVPIHSLQRALYAATKKYFPLIIDVRFGVSNVTVNEDGTVSWAESDNISQQSLRPTIAVLACGAHSNIVQPLLPTPTIHSPTQHFIYYPLPANSTSTIGRNIYFHRHFDHTSHTFIKQAIVGHATSAPVASIQLTAPPSPDSPADNHMPMIEQAMARFQSVFPSLQAADLKPSQTAPTHFTVTETSLNSFNAGPIIALGDAARTGHFNSALGVTLALVCDVNAMGRLVEGVTKFVGDRRGSVDTEEWFSSAHGAELLLRFNHDLQETSRVFREKDLAWFYERL</sequence>
<proteinExistence type="predicted"/>
<name>A0AAD5SKV1_9FUNG</name>
<comment type="caution">
    <text evidence="1">The sequence shown here is derived from an EMBL/GenBank/DDBJ whole genome shotgun (WGS) entry which is preliminary data.</text>
</comment>
<dbReference type="SUPFAM" id="SSF51905">
    <property type="entry name" value="FAD/NAD(P)-binding domain"/>
    <property type="match status" value="1"/>
</dbReference>
<dbReference type="InterPro" id="IPR036188">
    <property type="entry name" value="FAD/NAD-bd_sf"/>
</dbReference>
<accession>A0AAD5SKV1</accession>
<dbReference type="Proteomes" id="UP001212841">
    <property type="component" value="Unassembled WGS sequence"/>
</dbReference>
<evidence type="ECO:0000313" key="2">
    <source>
        <dbReference type="Proteomes" id="UP001212841"/>
    </source>
</evidence>
<dbReference type="EMBL" id="JADGJD010000286">
    <property type="protein sequence ID" value="KAJ3052536.1"/>
    <property type="molecule type" value="Genomic_DNA"/>
</dbReference>
<organism evidence="1 2">
    <name type="scientific">Rhizophlyctis rosea</name>
    <dbReference type="NCBI Taxonomy" id="64517"/>
    <lineage>
        <taxon>Eukaryota</taxon>
        <taxon>Fungi</taxon>
        <taxon>Fungi incertae sedis</taxon>
        <taxon>Chytridiomycota</taxon>
        <taxon>Chytridiomycota incertae sedis</taxon>
        <taxon>Chytridiomycetes</taxon>
        <taxon>Rhizophlyctidales</taxon>
        <taxon>Rhizophlyctidaceae</taxon>
        <taxon>Rhizophlyctis</taxon>
    </lineage>
</organism>
<dbReference type="AlphaFoldDB" id="A0AAD5SKV1"/>
<dbReference type="Gene3D" id="3.50.50.60">
    <property type="entry name" value="FAD/NAD(P)-binding domain"/>
    <property type="match status" value="1"/>
</dbReference>
<reference evidence="1" key="1">
    <citation type="submission" date="2020-05" db="EMBL/GenBank/DDBJ databases">
        <title>Phylogenomic resolution of chytrid fungi.</title>
        <authorList>
            <person name="Stajich J.E."/>
            <person name="Amses K."/>
            <person name="Simmons R."/>
            <person name="Seto K."/>
            <person name="Myers J."/>
            <person name="Bonds A."/>
            <person name="Quandt C.A."/>
            <person name="Barry K."/>
            <person name="Liu P."/>
            <person name="Grigoriev I."/>
            <person name="Longcore J.E."/>
            <person name="James T.Y."/>
        </authorList>
    </citation>
    <scope>NUCLEOTIDE SEQUENCE</scope>
    <source>
        <strain evidence="1">JEL0318</strain>
    </source>
</reference>
<dbReference type="Gene3D" id="3.30.9.30">
    <property type="match status" value="1"/>
</dbReference>